<comment type="caution">
    <text evidence="2">The sequence shown here is derived from an EMBL/GenBank/DDBJ whole genome shotgun (WGS) entry which is preliminary data.</text>
</comment>
<keyword evidence="1" id="KW-0472">Membrane</keyword>
<keyword evidence="3" id="KW-1185">Reference proteome</keyword>
<proteinExistence type="predicted"/>
<organism evidence="2 3">
    <name type="scientific">Lentinula aciculospora</name>
    <dbReference type="NCBI Taxonomy" id="153920"/>
    <lineage>
        <taxon>Eukaryota</taxon>
        <taxon>Fungi</taxon>
        <taxon>Dikarya</taxon>
        <taxon>Basidiomycota</taxon>
        <taxon>Agaricomycotina</taxon>
        <taxon>Agaricomycetes</taxon>
        <taxon>Agaricomycetidae</taxon>
        <taxon>Agaricales</taxon>
        <taxon>Marasmiineae</taxon>
        <taxon>Omphalotaceae</taxon>
        <taxon>Lentinula</taxon>
    </lineage>
</organism>
<keyword evidence="1" id="KW-0812">Transmembrane</keyword>
<feature type="transmembrane region" description="Helical" evidence="1">
    <location>
        <begin position="48"/>
        <end position="69"/>
    </location>
</feature>
<name>A0A9W9A6W4_9AGAR</name>
<gene>
    <name evidence="2" type="ORF">J3R30DRAFT_3505095</name>
</gene>
<accession>A0A9W9A6W4</accession>
<keyword evidence="1" id="KW-1133">Transmembrane helix</keyword>
<evidence type="ECO:0000256" key="1">
    <source>
        <dbReference type="SAM" id="Phobius"/>
    </source>
</evidence>
<reference evidence="2" key="1">
    <citation type="submission" date="2022-08" db="EMBL/GenBank/DDBJ databases">
        <title>A Global Phylogenomic Analysis of the Shiitake Genus Lentinula.</title>
        <authorList>
            <consortium name="DOE Joint Genome Institute"/>
            <person name="Sierra-Patev S."/>
            <person name="Min B."/>
            <person name="Naranjo-Ortiz M."/>
            <person name="Looney B."/>
            <person name="Konkel Z."/>
            <person name="Slot J.C."/>
            <person name="Sakamoto Y."/>
            <person name="Steenwyk J.L."/>
            <person name="Rokas A."/>
            <person name="Carro J."/>
            <person name="Camarero S."/>
            <person name="Ferreira P."/>
            <person name="Molpeceres G."/>
            <person name="Ruiz-Duenas F.J."/>
            <person name="Serrano A."/>
            <person name="Henrissat B."/>
            <person name="Drula E."/>
            <person name="Hughes K.W."/>
            <person name="Mata J.L."/>
            <person name="Ishikawa N.K."/>
            <person name="Vargas-Isla R."/>
            <person name="Ushijima S."/>
            <person name="Smith C.A."/>
            <person name="Ahrendt S."/>
            <person name="Andreopoulos W."/>
            <person name="He G."/>
            <person name="Labutti K."/>
            <person name="Lipzen A."/>
            <person name="Ng V."/>
            <person name="Riley R."/>
            <person name="Sandor L."/>
            <person name="Barry K."/>
            <person name="Martinez A.T."/>
            <person name="Xiao Y."/>
            <person name="Gibbons J.G."/>
            <person name="Terashima K."/>
            <person name="Grigoriev I.V."/>
            <person name="Hibbett D.S."/>
        </authorList>
    </citation>
    <scope>NUCLEOTIDE SEQUENCE</scope>
    <source>
        <strain evidence="2">JLM2183</strain>
    </source>
</reference>
<evidence type="ECO:0000313" key="3">
    <source>
        <dbReference type="Proteomes" id="UP001150266"/>
    </source>
</evidence>
<dbReference type="EMBL" id="JAOTPV010000015">
    <property type="protein sequence ID" value="KAJ4474947.1"/>
    <property type="molecule type" value="Genomic_DNA"/>
</dbReference>
<sequence>MAAVLDLNDTLGAAFIDYSIFCIVFGIFTTQGINFFHRYRTDPVNLKILVAVVWITEFVHQTLVAHALYHYTVSYVSG</sequence>
<dbReference type="OrthoDB" id="3263055at2759"/>
<dbReference type="Proteomes" id="UP001150266">
    <property type="component" value="Unassembled WGS sequence"/>
</dbReference>
<dbReference type="AlphaFoldDB" id="A0A9W9A6W4"/>
<evidence type="ECO:0000313" key="2">
    <source>
        <dbReference type="EMBL" id="KAJ4474947.1"/>
    </source>
</evidence>
<feature type="transmembrane region" description="Helical" evidence="1">
    <location>
        <begin position="15"/>
        <end position="36"/>
    </location>
</feature>
<protein>
    <submittedName>
        <fullName evidence="2">Uncharacterized protein</fullName>
    </submittedName>
</protein>